<sequence>MSQSSYVYDENAETWPYFALTVLLVPLVPATVSYVASTVSRKQSDSDSPSQLEFKPYNSEALIKYKTKKSKNKVFNKKLLFIVIGWLLTAYVIFKIKTGTIIADPNAFDPYEIMGVAASATEKEIKSKYRKLSLVFHPDKLAKEMSEDDKADMETKFVRINKAYKALTDEVTRANYLKYGHPDGPQAVSHGIALPQILIEGKLSPVLVVVYVFVIGVLLPYYVGKWWSGVKSYTRQGLHVDTAATFLETLINYNPSVITKVDDVLEWISTAKEYELQHPDLLPEDIYSLLQAHINREPVKDELLKIEVIAVAPKLLMGLIDIASGFRHTEICTKAIETHRALVQAINPVNTTQQAILQLPNVERSKIDSSSPVHTLGKLFTLPKEKCAQFLGIDATSDTFKETLAVASRIPTLKVLSAEFKVPGETIIPPNSNSHISLKLLVKSPSNKGECALDESLLQDDLSMEHLRDPLKVMNEQPLLRNPTAPFFPEGEFQYENNGWVALLVLQRDNKLGEIPQKVTRLDTSNVNLSQEAYKDGRDAIVNSFKMTVLAPTPKEVGRYHFRLMLRSLVYYGVDVDIPLVMEVVDPPIEEVVEDNYGLEAPDEDSLAGAMAQLRGEKVKKVFDEEDDESDYDEDEDFSDINTDTEDEEE</sequence>
<feature type="region of interest" description="Disordered" evidence="1">
    <location>
        <begin position="619"/>
        <end position="650"/>
    </location>
</feature>
<dbReference type="Proteomes" id="UP000019384">
    <property type="component" value="Unassembled WGS sequence"/>
</dbReference>
<dbReference type="STRING" id="1382522.W6MMD1"/>
<keyword evidence="5" id="KW-1185">Reference proteome</keyword>
<reference evidence="4" key="1">
    <citation type="submission" date="2013-12" db="EMBL/GenBank/DDBJ databases">
        <authorList>
            <person name="Genoscope - CEA"/>
        </authorList>
    </citation>
    <scope>NUCLEOTIDE SEQUENCE</scope>
    <source>
        <strain evidence="4">CBS 1993</strain>
    </source>
</reference>
<keyword evidence="2" id="KW-0472">Membrane</keyword>
<dbReference type="PROSITE" id="PS50076">
    <property type="entry name" value="DNAJ_2"/>
    <property type="match status" value="1"/>
</dbReference>
<evidence type="ECO:0000313" key="4">
    <source>
        <dbReference type="EMBL" id="CDK27358.1"/>
    </source>
</evidence>
<dbReference type="InterPro" id="IPR036869">
    <property type="entry name" value="J_dom_sf"/>
</dbReference>
<dbReference type="SMART" id="SM00271">
    <property type="entry name" value="DnaJ"/>
    <property type="match status" value="1"/>
</dbReference>
<evidence type="ECO:0000259" key="3">
    <source>
        <dbReference type="PROSITE" id="PS50076"/>
    </source>
</evidence>
<dbReference type="PANTHER" id="PTHR24075:SF0">
    <property type="entry name" value="TRANSLOCATION PROTEIN SEC63 HOMOLOG"/>
    <property type="match status" value="1"/>
</dbReference>
<dbReference type="SUPFAM" id="SSF46565">
    <property type="entry name" value="Chaperone J-domain"/>
    <property type="match status" value="1"/>
</dbReference>
<dbReference type="PRINTS" id="PR00625">
    <property type="entry name" value="JDOMAIN"/>
</dbReference>
<feature type="domain" description="J" evidence="3">
    <location>
        <begin position="109"/>
        <end position="180"/>
    </location>
</feature>
<dbReference type="GO" id="GO:0031207">
    <property type="term" value="C:Sec62/Sec63 complex"/>
    <property type="evidence" value="ECO:0007669"/>
    <property type="project" value="EnsemblFungi"/>
</dbReference>
<gene>
    <name evidence="4" type="ORF">KUCA_T00003336001</name>
</gene>
<dbReference type="SUPFAM" id="SSF158702">
    <property type="entry name" value="Sec63 N-terminal domain-like"/>
    <property type="match status" value="1"/>
</dbReference>
<dbReference type="Gene3D" id="1.10.287.110">
    <property type="entry name" value="DnaJ domain"/>
    <property type="match status" value="1"/>
</dbReference>
<dbReference type="AlphaFoldDB" id="W6MMD1"/>
<dbReference type="GO" id="GO:0003723">
    <property type="term" value="F:RNA binding"/>
    <property type="evidence" value="ECO:0007669"/>
    <property type="project" value="TreeGrafter"/>
</dbReference>
<dbReference type="RefSeq" id="XP_022459353.1">
    <property type="nucleotide sequence ID" value="XM_022601740.1"/>
</dbReference>
<dbReference type="PANTHER" id="PTHR24075">
    <property type="entry name" value="SEC63 DOMAIN-CONTAINING"/>
    <property type="match status" value="1"/>
</dbReference>
<dbReference type="InterPro" id="IPR014756">
    <property type="entry name" value="Ig_E-set"/>
</dbReference>
<keyword evidence="2" id="KW-0812">Transmembrane</keyword>
<dbReference type="GeneID" id="34520741"/>
<feature type="transmembrane region" description="Helical" evidence="2">
    <location>
        <begin position="15"/>
        <end position="36"/>
    </location>
</feature>
<reference evidence="4" key="2">
    <citation type="submission" date="2014-02" db="EMBL/GenBank/DDBJ databases">
        <title>Complete DNA sequence of /Kuraishia capsulata/ illustrates novel genomic features among budding yeasts (/Saccharomycotina/).</title>
        <authorList>
            <person name="Morales L."/>
            <person name="Noel B."/>
            <person name="Porcel B."/>
            <person name="Marcet-Houben M."/>
            <person name="Hullo M-F."/>
            <person name="Sacerdot C."/>
            <person name="Tekaia F."/>
            <person name="Leh-Louis V."/>
            <person name="Despons L."/>
            <person name="Khanna V."/>
            <person name="Aury J-M."/>
            <person name="Barbe V."/>
            <person name="Couloux A."/>
            <person name="Labadie K."/>
            <person name="Pelletier E."/>
            <person name="Souciet J-L."/>
            <person name="Boekhout T."/>
            <person name="Gabaldon T."/>
            <person name="Wincker P."/>
            <person name="Dujon B."/>
        </authorList>
    </citation>
    <scope>NUCLEOTIDE SEQUENCE</scope>
    <source>
        <strain evidence="4">CBS 1993</strain>
    </source>
</reference>
<dbReference type="GO" id="GO:0008320">
    <property type="term" value="F:protein transmembrane transporter activity"/>
    <property type="evidence" value="ECO:0007669"/>
    <property type="project" value="EnsemblFungi"/>
</dbReference>
<dbReference type="GO" id="GO:0071256">
    <property type="term" value="C:translocon complex"/>
    <property type="evidence" value="ECO:0007669"/>
    <property type="project" value="EnsemblFungi"/>
</dbReference>
<accession>W6MMD1</accession>
<feature type="compositionally biased region" description="Acidic residues" evidence="1">
    <location>
        <begin position="624"/>
        <end position="650"/>
    </location>
</feature>
<organism evidence="4 5">
    <name type="scientific">Kuraishia capsulata CBS 1993</name>
    <dbReference type="NCBI Taxonomy" id="1382522"/>
    <lineage>
        <taxon>Eukaryota</taxon>
        <taxon>Fungi</taxon>
        <taxon>Dikarya</taxon>
        <taxon>Ascomycota</taxon>
        <taxon>Saccharomycotina</taxon>
        <taxon>Pichiomycetes</taxon>
        <taxon>Pichiales</taxon>
        <taxon>Pichiaceae</taxon>
        <taxon>Kuraishia</taxon>
    </lineage>
</organism>
<evidence type="ECO:0000256" key="1">
    <source>
        <dbReference type="SAM" id="MobiDB-lite"/>
    </source>
</evidence>
<proteinExistence type="predicted"/>
<evidence type="ECO:0000313" key="5">
    <source>
        <dbReference type="Proteomes" id="UP000019384"/>
    </source>
</evidence>
<protein>
    <recommendedName>
        <fullName evidence="3">J domain-containing protein</fullName>
    </recommendedName>
</protein>
<dbReference type="CDD" id="cd06257">
    <property type="entry name" value="DnaJ"/>
    <property type="match status" value="1"/>
</dbReference>
<keyword evidence="2" id="KW-1133">Transmembrane helix</keyword>
<feature type="transmembrane region" description="Helical" evidence="2">
    <location>
        <begin position="79"/>
        <end position="96"/>
    </location>
</feature>
<dbReference type="GO" id="GO:0046967">
    <property type="term" value="P:cytosol to endoplasmic reticulum transport"/>
    <property type="evidence" value="ECO:0007669"/>
    <property type="project" value="EnsemblFungi"/>
</dbReference>
<evidence type="ECO:0000256" key="2">
    <source>
        <dbReference type="SAM" id="Phobius"/>
    </source>
</evidence>
<dbReference type="OrthoDB" id="1734229at2759"/>
<dbReference type="Pfam" id="PF00226">
    <property type="entry name" value="DnaJ"/>
    <property type="match status" value="1"/>
</dbReference>
<dbReference type="EMBL" id="HG793128">
    <property type="protein sequence ID" value="CDK27358.1"/>
    <property type="molecule type" value="Genomic_DNA"/>
</dbReference>
<dbReference type="SUPFAM" id="SSF81296">
    <property type="entry name" value="E set domains"/>
    <property type="match status" value="1"/>
</dbReference>
<dbReference type="InterPro" id="IPR001623">
    <property type="entry name" value="DnaJ_domain"/>
</dbReference>
<dbReference type="GO" id="GO:0006614">
    <property type="term" value="P:SRP-dependent cotranslational protein targeting to membrane"/>
    <property type="evidence" value="ECO:0007669"/>
    <property type="project" value="EnsemblFungi"/>
</dbReference>
<dbReference type="HOGENOM" id="CLU_014210_0_0_1"/>
<dbReference type="FunFam" id="1.10.287.110:FF:000114">
    <property type="entry name" value="SEC63 isoform 5"/>
    <property type="match status" value="1"/>
</dbReference>
<dbReference type="GO" id="GO:0031204">
    <property type="term" value="P:post-translational protein targeting to membrane, translocation"/>
    <property type="evidence" value="ECO:0007669"/>
    <property type="project" value="EnsemblFungi"/>
</dbReference>
<name>W6MMD1_9ASCO</name>